<reference evidence="5 6" key="1">
    <citation type="submission" date="2017-07" db="EMBL/GenBank/DDBJ databases">
        <title>Genome Sequence of Sulfitobacter pseudonitzschiae Strain SMR1 Isolated from a culture of the Diatom Skeletonema marinoi.</title>
        <authorList>
            <person name="Topel M."/>
            <person name="Pinder M.I.M."/>
            <person name="Johansson O.N."/>
            <person name="Kourtchenko O."/>
            <person name="Godhe A."/>
            <person name="Clarke A.K."/>
        </authorList>
    </citation>
    <scope>NUCLEOTIDE SEQUENCE [LARGE SCALE GENOMIC DNA]</scope>
    <source>
        <strain evidence="5 6">SMR1</strain>
    </source>
</reference>
<accession>A0A221JYI0</accession>
<sequence>MNLATWLERSAAADPRAQALYLGTEAVADYGTFDRLARELAGWLGAQGVVPGDRVAIFMANVPDFLVVMWGCWYAGVCVVPVNAKLHGREAAFILEDSGAKVVFATTAQAGALRAAKVTVRIVEDLPQATPVIRPVDRAEFDLAWLFYTSGTTGKPKGVMLSHGNLMAMALSFFADVDQVKGSDAALYAAPMSHGAGLYNLMHVRVGARHVCPASGGFDPAEILDLAAYFGDVHMFAAPTMVSRLTSYATASARSGQGLRTVVYAGGPMYLADILAARAALGDVFVQIYGQGECPMAITALSRADVAGDDMARVASVGRAQSCVEVGICDSHGAFLPAGQPGEIMVRGAPVMLGYWNNPRATADALRNGWLMTGDIGMLDAHGYLTLQDRSKDVIISGGSNIYPREVEEVLQSHPDVREVSVVGRPHADWGEEVVAFVVGTATKAELDALCRDRIARFKAPKVYVHVDALPKNNYGKVLKTELRALL</sequence>
<dbReference type="Gene3D" id="3.30.300.30">
    <property type="match status" value="1"/>
</dbReference>
<dbReference type="Pfam" id="PF00501">
    <property type="entry name" value="AMP-binding"/>
    <property type="match status" value="1"/>
</dbReference>
<evidence type="ECO:0000259" key="3">
    <source>
        <dbReference type="Pfam" id="PF00501"/>
    </source>
</evidence>
<dbReference type="InterPro" id="IPR000873">
    <property type="entry name" value="AMP-dep_synth/lig_dom"/>
</dbReference>
<dbReference type="Gene3D" id="3.40.50.12780">
    <property type="entry name" value="N-terminal domain of ligase-like"/>
    <property type="match status" value="1"/>
</dbReference>
<feature type="domain" description="AMP-dependent synthetase/ligase" evidence="3">
    <location>
        <begin position="7"/>
        <end position="356"/>
    </location>
</feature>
<proteinExistence type="inferred from homology"/>
<dbReference type="PANTHER" id="PTHR43201">
    <property type="entry name" value="ACYL-COA SYNTHETASE"/>
    <property type="match status" value="1"/>
</dbReference>
<dbReference type="EMBL" id="CP022415">
    <property type="protein sequence ID" value="ASM71789.1"/>
    <property type="molecule type" value="Genomic_DNA"/>
</dbReference>
<evidence type="ECO:0000313" key="5">
    <source>
        <dbReference type="EMBL" id="ASM71789.1"/>
    </source>
</evidence>
<name>A0A221JYI0_9RHOB</name>
<evidence type="ECO:0000256" key="2">
    <source>
        <dbReference type="ARBA" id="ARBA00022598"/>
    </source>
</evidence>
<dbReference type="RefSeq" id="WP_089419786.1">
    <property type="nucleotide sequence ID" value="NZ_CP022415.1"/>
</dbReference>
<gene>
    <name evidence="5" type="primary">lcfB</name>
    <name evidence="5" type="ORF">SULPSESMR1_00961</name>
</gene>
<comment type="similarity">
    <text evidence="1">Belongs to the ATP-dependent AMP-binding enzyme family.</text>
</comment>
<feature type="domain" description="AMP-binding enzyme C-terminal" evidence="4">
    <location>
        <begin position="406"/>
        <end position="477"/>
    </location>
</feature>
<dbReference type="InterPro" id="IPR042099">
    <property type="entry name" value="ANL_N_sf"/>
</dbReference>
<dbReference type="GO" id="GO:0031956">
    <property type="term" value="F:medium-chain fatty acid-CoA ligase activity"/>
    <property type="evidence" value="ECO:0007669"/>
    <property type="project" value="TreeGrafter"/>
</dbReference>
<dbReference type="Pfam" id="PF13193">
    <property type="entry name" value="AMP-binding_C"/>
    <property type="match status" value="1"/>
</dbReference>
<evidence type="ECO:0000256" key="1">
    <source>
        <dbReference type="ARBA" id="ARBA00006432"/>
    </source>
</evidence>
<dbReference type="PROSITE" id="PS00455">
    <property type="entry name" value="AMP_BINDING"/>
    <property type="match status" value="1"/>
</dbReference>
<dbReference type="InterPro" id="IPR045851">
    <property type="entry name" value="AMP-bd_C_sf"/>
</dbReference>
<dbReference type="EC" id="6.2.1.3" evidence="5"/>
<dbReference type="PANTHER" id="PTHR43201:SF5">
    <property type="entry name" value="MEDIUM-CHAIN ACYL-COA LIGASE ACSF2, MITOCHONDRIAL"/>
    <property type="match status" value="1"/>
</dbReference>
<evidence type="ECO:0000259" key="4">
    <source>
        <dbReference type="Pfam" id="PF13193"/>
    </source>
</evidence>
<protein>
    <submittedName>
        <fullName evidence="5">Long-chain-fatty-acid--CoA ligase</fullName>
        <ecNumber evidence="5">6.2.1.3</ecNumber>
    </submittedName>
</protein>
<dbReference type="GO" id="GO:0004467">
    <property type="term" value="F:long-chain fatty acid-CoA ligase activity"/>
    <property type="evidence" value="ECO:0007669"/>
    <property type="project" value="UniProtKB-EC"/>
</dbReference>
<dbReference type="InterPro" id="IPR020845">
    <property type="entry name" value="AMP-binding_CS"/>
</dbReference>
<keyword evidence="6" id="KW-1185">Reference proteome</keyword>
<dbReference type="SUPFAM" id="SSF56801">
    <property type="entry name" value="Acetyl-CoA synthetase-like"/>
    <property type="match status" value="1"/>
</dbReference>
<evidence type="ECO:0000313" key="6">
    <source>
        <dbReference type="Proteomes" id="UP000199754"/>
    </source>
</evidence>
<keyword evidence="2 5" id="KW-0436">Ligase</keyword>
<dbReference type="AlphaFoldDB" id="A0A221JYI0"/>
<dbReference type="Proteomes" id="UP000199754">
    <property type="component" value="Chromosome"/>
</dbReference>
<dbReference type="KEGG" id="spse:SULPSESMR1_00961"/>
<dbReference type="InterPro" id="IPR025110">
    <property type="entry name" value="AMP-bd_C"/>
</dbReference>
<dbReference type="OrthoDB" id="9803968at2"/>
<organism evidence="5 6">
    <name type="scientific">Pseudosulfitobacter pseudonitzschiae</name>
    <dbReference type="NCBI Taxonomy" id="1402135"/>
    <lineage>
        <taxon>Bacteria</taxon>
        <taxon>Pseudomonadati</taxon>
        <taxon>Pseudomonadota</taxon>
        <taxon>Alphaproteobacteria</taxon>
        <taxon>Rhodobacterales</taxon>
        <taxon>Roseobacteraceae</taxon>
        <taxon>Pseudosulfitobacter</taxon>
    </lineage>
</organism>